<accession>A0ACD1I8D2</accession>
<proteinExistence type="predicted"/>
<protein>
    <submittedName>
        <fullName evidence="1">Uncharacterized protein</fullName>
    </submittedName>
</protein>
<name>A0ACD1I8D2_9EURO</name>
<sequence length="87" mass="10627">LKKNNLLEIVSFYKIILKEFKTTHDYIIKNLKKEFIIFNIILFTSLILIVKKSGKRLYLYINYQKFNILIYKNLYFIFLINKIINCL</sequence>
<keyword evidence="2" id="KW-1185">Reference proteome</keyword>
<gene>
    <name evidence="1" type="ORF">BO79DRAFT_154810</name>
</gene>
<organism evidence="1 2">
    <name type="scientific">Aspergillus costaricaensis CBS 115574</name>
    <dbReference type="NCBI Taxonomy" id="1448317"/>
    <lineage>
        <taxon>Eukaryota</taxon>
        <taxon>Fungi</taxon>
        <taxon>Dikarya</taxon>
        <taxon>Ascomycota</taxon>
        <taxon>Pezizomycotina</taxon>
        <taxon>Eurotiomycetes</taxon>
        <taxon>Eurotiomycetidae</taxon>
        <taxon>Eurotiales</taxon>
        <taxon>Aspergillaceae</taxon>
        <taxon>Aspergillus</taxon>
        <taxon>Aspergillus subgen. Circumdati</taxon>
    </lineage>
</organism>
<evidence type="ECO:0000313" key="1">
    <source>
        <dbReference type="EMBL" id="RAK86028.1"/>
    </source>
</evidence>
<dbReference type="Proteomes" id="UP000249748">
    <property type="component" value="Unassembled WGS sequence"/>
</dbReference>
<reference evidence="1" key="1">
    <citation type="submission" date="2018-02" db="EMBL/GenBank/DDBJ databases">
        <title>The genomes of Aspergillus section Nigri reveals drivers in fungal speciation.</title>
        <authorList>
            <consortium name="DOE Joint Genome Institute"/>
            <person name="Vesth T.C."/>
            <person name="Nybo J."/>
            <person name="Theobald S."/>
            <person name="Brandl J."/>
            <person name="Frisvad J.C."/>
            <person name="Nielsen K.F."/>
            <person name="Lyhne E.K."/>
            <person name="Kogle M.E."/>
            <person name="Kuo A."/>
            <person name="Riley R."/>
            <person name="Clum A."/>
            <person name="Nolan M."/>
            <person name="Lipzen A."/>
            <person name="Salamov A."/>
            <person name="Henrissat B."/>
            <person name="Wiebenga A."/>
            <person name="De vries R.P."/>
            <person name="Grigoriev I.V."/>
            <person name="Mortensen U.H."/>
            <person name="Andersen M.R."/>
            <person name="Baker S.E."/>
        </authorList>
    </citation>
    <scope>NUCLEOTIDE SEQUENCE</scope>
    <source>
        <strain evidence="1">CBS 115574</strain>
    </source>
</reference>
<feature type="non-terminal residue" evidence="1">
    <location>
        <position position="1"/>
    </location>
</feature>
<evidence type="ECO:0000313" key="2">
    <source>
        <dbReference type="Proteomes" id="UP000249748"/>
    </source>
</evidence>
<dbReference type="EMBL" id="KZ824562">
    <property type="protein sequence ID" value="RAK86028.1"/>
    <property type="molecule type" value="Genomic_DNA"/>
</dbReference>